<organism evidence="2 3">
    <name type="scientific">Paenibacillus forsythiae</name>
    <dbReference type="NCBI Taxonomy" id="365616"/>
    <lineage>
        <taxon>Bacteria</taxon>
        <taxon>Bacillati</taxon>
        <taxon>Bacillota</taxon>
        <taxon>Bacilli</taxon>
        <taxon>Bacillales</taxon>
        <taxon>Paenibacillaceae</taxon>
        <taxon>Paenibacillus</taxon>
    </lineage>
</organism>
<feature type="compositionally biased region" description="Basic and acidic residues" evidence="1">
    <location>
        <begin position="1"/>
        <end position="22"/>
    </location>
</feature>
<comment type="caution">
    <text evidence="2">The sequence shown here is derived from an EMBL/GenBank/DDBJ whole genome shotgun (WGS) entry which is preliminary data.</text>
</comment>
<dbReference type="RefSeq" id="WP_156940538.1">
    <property type="nucleotide sequence ID" value="NZ_JAUSUY010000002.1"/>
</dbReference>
<feature type="region of interest" description="Disordered" evidence="1">
    <location>
        <begin position="1"/>
        <end position="23"/>
    </location>
</feature>
<gene>
    <name evidence="2" type="ORF">J2Z22_000594</name>
</gene>
<dbReference type="Proteomes" id="UP001248709">
    <property type="component" value="Unassembled WGS sequence"/>
</dbReference>
<proteinExistence type="predicted"/>
<sequence length="48" mass="5626">MAMAAEEKRSSLPEIRKPPTEKRRNHAALCFRRVRLQLEALLGRFYIA</sequence>
<evidence type="ECO:0000313" key="3">
    <source>
        <dbReference type="Proteomes" id="UP001248709"/>
    </source>
</evidence>
<name>A0ABU3H2N3_9BACL</name>
<evidence type="ECO:0000256" key="1">
    <source>
        <dbReference type="SAM" id="MobiDB-lite"/>
    </source>
</evidence>
<protein>
    <submittedName>
        <fullName evidence="2">Uncharacterized protein</fullName>
    </submittedName>
</protein>
<accession>A0ABU3H2N3</accession>
<keyword evidence="3" id="KW-1185">Reference proteome</keyword>
<evidence type="ECO:0000313" key="2">
    <source>
        <dbReference type="EMBL" id="MDT3425081.1"/>
    </source>
</evidence>
<dbReference type="EMBL" id="JAUSUY010000002">
    <property type="protein sequence ID" value="MDT3425081.1"/>
    <property type="molecule type" value="Genomic_DNA"/>
</dbReference>
<reference evidence="2 3" key="1">
    <citation type="submission" date="2023-07" db="EMBL/GenBank/DDBJ databases">
        <title>Genomic Encyclopedia of Type Strains, Phase IV (KMG-IV): sequencing the most valuable type-strain genomes for metagenomic binning, comparative biology and taxonomic classification.</title>
        <authorList>
            <person name="Goeker M."/>
        </authorList>
    </citation>
    <scope>NUCLEOTIDE SEQUENCE [LARGE SCALE GENOMIC DNA]</scope>
    <source>
        <strain evidence="2 3">T98</strain>
    </source>
</reference>